<evidence type="ECO:0000313" key="2">
    <source>
        <dbReference type="Proteomes" id="UP001233999"/>
    </source>
</evidence>
<organism evidence="1 2">
    <name type="scientific">Diploptera punctata</name>
    <name type="common">Pacific beetle cockroach</name>
    <dbReference type="NCBI Taxonomy" id="6984"/>
    <lineage>
        <taxon>Eukaryota</taxon>
        <taxon>Metazoa</taxon>
        <taxon>Ecdysozoa</taxon>
        <taxon>Arthropoda</taxon>
        <taxon>Hexapoda</taxon>
        <taxon>Insecta</taxon>
        <taxon>Pterygota</taxon>
        <taxon>Neoptera</taxon>
        <taxon>Polyneoptera</taxon>
        <taxon>Dictyoptera</taxon>
        <taxon>Blattodea</taxon>
        <taxon>Blaberoidea</taxon>
        <taxon>Blaberidae</taxon>
        <taxon>Diplopterinae</taxon>
        <taxon>Diploptera</taxon>
    </lineage>
</organism>
<name>A0AAD8E7D9_DIPPU</name>
<protein>
    <submittedName>
        <fullName evidence="1">Uncharacterized protein</fullName>
    </submittedName>
</protein>
<comment type="caution">
    <text evidence="1">The sequence shown here is derived from an EMBL/GenBank/DDBJ whole genome shotgun (WGS) entry which is preliminary data.</text>
</comment>
<gene>
    <name evidence="1" type="ORF">L9F63_004386</name>
</gene>
<reference evidence="1" key="2">
    <citation type="submission" date="2023-05" db="EMBL/GenBank/DDBJ databases">
        <authorList>
            <person name="Fouks B."/>
        </authorList>
    </citation>
    <scope>NUCLEOTIDE SEQUENCE</scope>
    <source>
        <strain evidence="1">Stay&amp;Tobe</strain>
        <tissue evidence="1">Testes</tissue>
    </source>
</reference>
<keyword evidence="2" id="KW-1185">Reference proteome</keyword>
<dbReference type="AlphaFoldDB" id="A0AAD8E7D9"/>
<dbReference type="EMBL" id="JASPKZ010008367">
    <property type="protein sequence ID" value="KAJ9579913.1"/>
    <property type="molecule type" value="Genomic_DNA"/>
</dbReference>
<accession>A0AAD8E7D9</accession>
<sequence length="56" mass="6488">KSNCTVICKLLTASTCHGYCIQNVEKKYIFINSYCFLKIQYWGIKGKLLGKHYLPL</sequence>
<feature type="non-terminal residue" evidence="1">
    <location>
        <position position="56"/>
    </location>
</feature>
<feature type="non-terminal residue" evidence="1">
    <location>
        <position position="1"/>
    </location>
</feature>
<proteinExistence type="predicted"/>
<dbReference type="Proteomes" id="UP001233999">
    <property type="component" value="Unassembled WGS sequence"/>
</dbReference>
<reference evidence="1" key="1">
    <citation type="journal article" date="2023" name="IScience">
        <title>Live-bearing cockroach genome reveals convergent evolutionary mechanisms linked to viviparity in insects and beyond.</title>
        <authorList>
            <person name="Fouks B."/>
            <person name="Harrison M.C."/>
            <person name="Mikhailova A.A."/>
            <person name="Marchal E."/>
            <person name="English S."/>
            <person name="Carruthers M."/>
            <person name="Jennings E.C."/>
            <person name="Chiamaka E.L."/>
            <person name="Frigard R.A."/>
            <person name="Pippel M."/>
            <person name="Attardo G.M."/>
            <person name="Benoit J.B."/>
            <person name="Bornberg-Bauer E."/>
            <person name="Tobe S.S."/>
        </authorList>
    </citation>
    <scope>NUCLEOTIDE SEQUENCE</scope>
    <source>
        <strain evidence="1">Stay&amp;Tobe</strain>
    </source>
</reference>
<evidence type="ECO:0000313" key="1">
    <source>
        <dbReference type="EMBL" id="KAJ9579913.1"/>
    </source>
</evidence>